<accession>A0A428NWK9</accession>
<evidence type="ECO:0000256" key="1">
    <source>
        <dbReference type="SAM" id="Phobius"/>
    </source>
</evidence>
<organism evidence="2 3">
    <name type="scientific">Fusarium floridanum</name>
    <dbReference type="NCBI Taxonomy" id="1325733"/>
    <lineage>
        <taxon>Eukaryota</taxon>
        <taxon>Fungi</taxon>
        <taxon>Dikarya</taxon>
        <taxon>Ascomycota</taxon>
        <taxon>Pezizomycotina</taxon>
        <taxon>Sordariomycetes</taxon>
        <taxon>Hypocreomycetidae</taxon>
        <taxon>Hypocreales</taxon>
        <taxon>Nectriaceae</taxon>
        <taxon>Fusarium</taxon>
        <taxon>Fusarium solani species complex</taxon>
    </lineage>
</organism>
<keyword evidence="1" id="KW-0812">Transmembrane</keyword>
<keyword evidence="1" id="KW-0472">Membrane</keyword>
<proteinExistence type="predicted"/>
<evidence type="ECO:0000313" key="3">
    <source>
        <dbReference type="Proteomes" id="UP000287972"/>
    </source>
</evidence>
<comment type="caution">
    <text evidence="2">The sequence shown here is derived from an EMBL/GenBank/DDBJ whole genome shotgun (WGS) entry which is preliminary data.</text>
</comment>
<dbReference type="AlphaFoldDB" id="A0A428NWK9"/>
<evidence type="ECO:0008006" key="4">
    <source>
        <dbReference type="Google" id="ProtNLM"/>
    </source>
</evidence>
<keyword evidence="1" id="KW-1133">Transmembrane helix</keyword>
<name>A0A428NWK9_9HYPO</name>
<protein>
    <recommendedName>
        <fullName evidence="4">CHAT domain-containing protein</fullName>
    </recommendedName>
</protein>
<feature type="transmembrane region" description="Helical" evidence="1">
    <location>
        <begin position="416"/>
        <end position="433"/>
    </location>
</feature>
<dbReference type="Proteomes" id="UP000287972">
    <property type="component" value="Unassembled WGS sequence"/>
</dbReference>
<evidence type="ECO:0000313" key="2">
    <source>
        <dbReference type="EMBL" id="RSL45198.1"/>
    </source>
</evidence>
<keyword evidence="3" id="KW-1185">Reference proteome</keyword>
<sequence>MSPAGGSSANHLATCTWEITVAKCLWRRPVRKWVVNVDEPGRALRSIELEDPDDSRSYTEHDSFLSSPDARIRSERVDDDTRQTRIQTYCASMGRQLGLDEMTDLRNKKGTLKIYVRENVHESERCSIHGLRWELLEHSAFTCGYTIQVTRICSGFRPNDLCVRGYHHQTPARVLLVVARSWQLSPPTPHSNDHYADLSPDLVHQTLCQLARFCRQQGRPFTLHIVRPGGIEGLENHLRTAKLSKITYDMIHFDLHGRISPDDDQPELLFALPYNPTFLSSNSDDKLDFSSSSFQRVKAETVAKLLQEYQVKLVALSSCQSAYAQNGPISNLCHILLKHGVDAVTAMAFTVRGESFSSASAFGRAHVRKHDDEPLGLLESEPSALPGAYRRARTDSAEWGNLRLSASNRKHIESDWMAIAQLLSLILICFVKWRRTIGLRLWVPFALLILYIILHRKSGRSVNLQAPQRGLEGRRYCPSQSQQEFLSRLRSEPSESSEMAFGRTVLEDQLAEHHNVFIQLESSPMSPKQKRDLEYAVDVWKLTEFVDDVTFVKSEQLTSPAWYYQECMKRNIFSLSSYLPWATSCKIETERTGKWDGKGVKIRASMIILTDFDYLFEDHQRGNREMALSRVSSLRNWLSKTQIVYLVFIGNADVPWESGDINPDDHP</sequence>
<gene>
    <name evidence="2" type="ORF">CEP51_016122</name>
</gene>
<feature type="transmembrane region" description="Helical" evidence="1">
    <location>
        <begin position="439"/>
        <end position="454"/>
    </location>
</feature>
<feature type="non-terminal residue" evidence="2">
    <location>
        <position position="667"/>
    </location>
</feature>
<dbReference type="EMBL" id="NKCL01001020">
    <property type="protein sequence ID" value="RSL45198.1"/>
    <property type="molecule type" value="Genomic_DNA"/>
</dbReference>
<reference evidence="2 3" key="1">
    <citation type="submission" date="2017-06" db="EMBL/GenBank/DDBJ databases">
        <title>Comparative genomic analysis of Ambrosia Fusariam Clade fungi.</title>
        <authorList>
            <person name="Stajich J.E."/>
            <person name="Carrillo J."/>
            <person name="Kijimoto T."/>
            <person name="Eskalen A."/>
            <person name="O'Donnell K."/>
            <person name="Kasson M."/>
        </authorList>
    </citation>
    <scope>NUCLEOTIDE SEQUENCE [LARGE SCALE GENOMIC DNA]</scope>
    <source>
        <strain evidence="2 3">NRRL62606</strain>
    </source>
</reference>